<evidence type="ECO:0000313" key="4">
    <source>
        <dbReference type="Proteomes" id="UP000310066"/>
    </source>
</evidence>
<proteinExistence type="predicted"/>
<keyword evidence="5" id="KW-1185">Reference proteome</keyword>
<comment type="caution">
    <text evidence="3">The sequence shown here is derived from an EMBL/GenBank/DDBJ whole genome shotgun (WGS) entry which is preliminary data.</text>
</comment>
<dbReference type="OrthoDB" id="3861680at2759"/>
<feature type="region of interest" description="Disordered" evidence="1">
    <location>
        <begin position="1"/>
        <end position="49"/>
    </location>
</feature>
<organism evidence="3 4">
    <name type="scientific">Friedmanniomyces endolithicus</name>
    <dbReference type="NCBI Taxonomy" id="329885"/>
    <lineage>
        <taxon>Eukaryota</taxon>
        <taxon>Fungi</taxon>
        <taxon>Dikarya</taxon>
        <taxon>Ascomycota</taxon>
        <taxon>Pezizomycotina</taxon>
        <taxon>Dothideomycetes</taxon>
        <taxon>Dothideomycetidae</taxon>
        <taxon>Mycosphaerellales</taxon>
        <taxon>Teratosphaeriaceae</taxon>
        <taxon>Friedmanniomyces</taxon>
    </lineage>
</organism>
<name>A0A4U0UHW0_9PEZI</name>
<feature type="compositionally biased region" description="Gly residues" evidence="1">
    <location>
        <begin position="27"/>
        <end position="41"/>
    </location>
</feature>
<evidence type="ECO:0000313" key="2">
    <source>
        <dbReference type="EMBL" id="KAK0957961.1"/>
    </source>
</evidence>
<accession>A0A4U0UHW0</accession>
<evidence type="ECO:0000313" key="5">
    <source>
        <dbReference type="Proteomes" id="UP001175353"/>
    </source>
</evidence>
<dbReference type="AlphaFoldDB" id="A0A4U0UHW0"/>
<evidence type="ECO:0000256" key="1">
    <source>
        <dbReference type="SAM" id="MobiDB-lite"/>
    </source>
</evidence>
<reference evidence="3 4" key="1">
    <citation type="submission" date="2017-03" db="EMBL/GenBank/DDBJ databases">
        <title>Genomes of endolithic fungi from Antarctica.</title>
        <authorList>
            <person name="Coleine C."/>
            <person name="Masonjones S."/>
            <person name="Stajich J.E."/>
        </authorList>
    </citation>
    <scope>NUCLEOTIDE SEQUENCE [LARGE SCALE GENOMIC DNA]</scope>
    <source>
        <strain evidence="3 4">CCFEE 5311</strain>
    </source>
</reference>
<sequence>MQRPRKPDPNKPLTNGYHKKDAPDVNAGGGGSGGGNGGGAIGPASRESSSPDYWFCCDPHCQTHSTFSSAGICPQCGHARCSRYAARIFLYEQQ</sequence>
<reference evidence="2" key="2">
    <citation type="submission" date="2023-06" db="EMBL/GenBank/DDBJ databases">
        <title>Black Yeasts Isolated from many extreme environments.</title>
        <authorList>
            <person name="Coleine C."/>
            <person name="Stajich J.E."/>
            <person name="Selbmann L."/>
        </authorList>
    </citation>
    <scope>NUCLEOTIDE SEQUENCE</scope>
    <source>
        <strain evidence="2">CCFEE 5200</strain>
    </source>
</reference>
<gene>
    <name evidence="3" type="ORF">B0A54_13929</name>
    <name evidence="2" type="ORF">LTR91_021583</name>
</gene>
<dbReference type="EMBL" id="NAJP01000072">
    <property type="protein sequence ID" value="TKA35134.1"/>
    <property type="molecule type" value="Genomic_DNA"/>
</dbReference>
<dbReference type="Proteomes" id="UP001175353">
    <property type="component" value="Unassembled WGS sequence"/>
</dbReference>
<dbReference type="Proteomes" id="UP000310066">
    <property type="component" value="Unassembled WGS sequence"/>
</dbReference>
<dbReference type="EMBL" id="JAUJLE010000390">
    <property type="protein sequence ID" value="KAK0957961.1"/>
    <property type="molecule type" value="Genomic_DNA"/>
</dbReference>
<evidence type="ECO:0000313" key="3">
    <source>
        <dbReference type="EMBL" id="TKA35134.1"/>
    </source>
</evidence>
<protein>
    <submittedName>
        <fullName evidence="3">Uncharacterized protein</fullName>
    </submittedName>
</protein>